<dbReference type="PANTHER" id="PTHR30535">
    <property type="entry name" value="VITAMIN B12-BINDING PROTEIN"/>
    <property type="match status" value="1"/>
</dbReference>
<evidence type="ECO:0000313" key="3">
    <source>
        <dbReference type="EMBL" id="THU05532.1"/>
    </source>
</evidence>
<gene>
    <name evidence="3" type="ORF">E9531_01420</name>
</gene>
<dbReference type="OrthoDB" id="6495095at2"/>
<keyword evidence="1" id="KW-0732">Signal</keyword>
<dbReference type="GO" id="GO:0071281">
    <property type="term" value="P:cellular response to iron ion"/>
    <property type="evidence" value="ECO:0007669"/>
    <property type="project" value="TreeGrafter"/>
</dbReference>
<organism evidence="3 4">
    <name type="scientific">Lampropedia puyangensis</name>
    <dbReference type="NCBI Taxonomy" id="1330072"/>
    <lineage>
        <taxon>Bacteria</taxon>
        <taxon>Pseudomonadati</taxon>
        <taxon>Pseudomonadota</taxon>
        <taxon>Betaproteobacteria</taxon>
        <taxon>Burkholderiales</taxon>
        <taxon>Comamonadaceae</taxon>
        <taxon>Lampropedia</taxon>
    </lineage>
</organism>
<dbReference type="InterPro" id="IPR050902">
    <property type="entry name" value="ABC_Transporter_SBP"/>
</dbReference>
<dbReference type="PANTHER" id="PTHR30535:SF34">
    <property type="entry name" value="MOLYBDATE-BINDING PROTEIN MOLA"/>
    <property type="match status" value="1"/>
</dbReference>
<dbReference type="Gene3D" id="3.40.50.1980">
    <property type="entry name" value="Nitrogenase molybdenum iron protein domain"/>
    <property type="match status" value="2"/>
</dbReference>
<keyword evidence="4" id="KW-1185">Reference proteome</keyword>
<name>A0A4S8FIX4_9BURK</name>
<proteinExistence type="predicted"/>
<evidence type="ECO:0000256" key="1">
    <source>
        <dbReference type="ARBA" id="ARBA00022729"/>
    </source>
</evidence>
<sequence length="301" mass="32078">MATGGVWSSAAAADAVVVEDDRGQRVAFATTPQRIVSLLPSLTESVCALKACDRLVGVDRYSRYPESVQALPVLGGGLDPNIEAVVARKPDVVLISVSSRASQRLEALGLKVVALEPKTHADVKRVLEVLDSLLYGADAAAAQRAFAVWQTIEQGLQNAAARLPRQAGGLRVYFEVSRGPYGAGPQSFIGETLTVLGLGNVLPADLGPFPRVTPEFILRTDPDILMVSSRSMVPEFQYPGWKNMRAMQQGHVCQFDADEANVLVRPGPRMNEAAELMAQCVARWYGAAQANGAAVVAAPAQ</sequence>
<dbReference type="InterPro" id="IPR002491">
    <property type="entry name" value="ABC_transptr_periplasmic_BD"/>
</dbReference>
<dbReference type="EMBL" id="STFG01000001">
    <property type="protein sequence ID" value="THU05532.1"/>
    <property type="molecule type" value="Genomic_DNA"/>
</dbReference>
<evidence type="ECO:0000313" key="4">
    <source>
        <dbReference type="Proteomes" id="UP000308917"/>
    </source>
</evidence>
<dbReference type="RefSeq" id="WP_136572241.1">
    <property type="nucleotide sequence ID" value="NZ_STFG01000001.1"/>
</dbReference>
<dbReference type="Proteomes" id="UP000308917">
    <property type="component" value="Unassembled WGS sequence"/>
</dbReference>
<comment type="caution">
    <text evidence="3">The sequence shown here is derived from an EMBL/GenBank/DDBJ whole genome shotgun (WGS) entry which is preliminary data.</text>
</comment>
<accession>A0A4S8FIX4</accession>
<dbReference type="NCBIfam" id="NF038402">
    <property type="entry name" value="TroA_like"/>
    <property type="match status" value="1"/>
</dbReference>
<feature type="domain" description="Fe/B12 periplasmic-binding" evidence="2">
    <location>
        <begin position="34"/>
        <end position="289"/>
    </location>
</feature>
<reference evidence="3 4" key="1">
    <citation type="journal article" date="2015" name="Antonie Van Leeuwenhoek">
        <title>Lampropedia puyangensis sp. nov., isolated from symptomatic bark of Populus ? euramericana canker and emended description of Lampropedia hyalina (Ehrenberg 1832) Lee et al. 2004.</title>
        <authorList>
            <person name="Li Y."/>
            <person name="Wang T."/>
            <person name="Piao C.G."/>
            <person name="Wang L.F."/>
            <person name="Tian G.Z."/>
            <person name="Zhu T.H."/>
            <person name="Guo M.W."/>
        </authorList>
    </citation>
    <scope>NUCLEOTIDE SEQUENCE [LARGE SCALE GENOMIC DNA]</scope>
    <source>
        <strain evidence="3 4">2-bin</strain>
    </source>
</reference>
<dbReference type="Pfam" id="PF01497">
    <property type="entry name" value="Peripla_BP_2"/>
    <property type="match status" value="1"/>
</dbReference>
<evidence type="ECO:0000259" key="2">
    <source>
        <dbReference type="PROSITE" id="PS50983"/>
    </source>
</evidence>
<dbReference type="AlphaFoldDB" id="A0A4S8FIX4"/>
<dbReference type="PROSITE" id="PS50983">
    <property type="entry name" value="FE_B12_PBP"/>
    <property type="match status" value="1"/>
</dbReference>
<dbReference type="InterPro" id="IPR054828">
    <property type="entry name" value="Vit_B12_bind_prot"/>
</dbReference>
<protein>
    <submittedName>
        <fullName evidence="3">ABC transporter substrate-binding protein</fullName>
    </submittedName>
</protein>
<dbReference type="SUPFAM" id="SSF53807">
    <property type="entry name" value="Helical backbone' metal receptor"/>
    <property type="match status" value="1"/>
</dbReference>